<evidence type="ECO:0000313" key="4">
    <source>
        <dbReference type="Proteomes" id="UP001580430"/>
    </source>
</evidence>
<reference evidence="3 4" key="1">
    <citation type="submission" date="2024-09" db="EMBL/GenBank/DDBJ databases">
        <title>Paenibacillus zeirhizospherea sp. nov., isolated from surface of the maize (Zea mays) roots in a horticulture field, Hungary.</title>
        <authorList>
            <person name="Marton D."/>
            <person name="Farkas M."/>
            <person name="Bedics A."/>
            <person name="Toth E."/>
            <person name="Tancsics A."/>
            <person name="Boka K."/>
            <person name="Marati G."/>
            <person name="Kriszt B."/>
            <person name="Cserhati M."/>
        </authorList>
    </citation>
    <scope>NUCLEOTIDE SEQUENCE [LARGE SCALE GENOMIC DNA]</scope>
    <source>
        <strain evidence="3 4">JCM 18446</strain>
    </source>
</reference>
<dbReference type="Proteomes" id="UP001580430">
    <property type="component" value="Unassembled WGS sequence"/>
</dbReference>
<dbReference type="RefSeq" id="WP_375521927.1">
    <property type="nucleotide sequence ID" value="NZ_JBHIRY010000025.1"/>
</dbReference>
<sequence length="223" mass="24635">MIKRLQEEEGGSFSLEASLVMPVILLLIFVLLFFCIYLYQKTILVQLSSTASERSAYSWDNSHKDPVHGTFEQGERDSLYWRLKDDAALGALFGWAGANNEVKVSIIDAAGDDSPLAAKKMLQAAEGIPWGLDGEMSYRNNLIMRKITTNLENMAEIPLLNSVMSEPEMKSSVWVSIVDPVEFIRTVELTRYYGAKFLGRGGGTQVTPAAVGNVLQQYGQSGT</sequence>
<proteinExistence type="predicted"/>
<dbReference type="EMBL" id="JBHIRY010000025">
    <property type="protein sequence ID" value="MFB5762848.1"/>
    <property type="molecule type" value="Genomic_DNA"/>
</dbReference>
<evidence type="ECO:0000259" key="2">
    <source>
        <dbReference type="Pfam" id="PF07811"/>
    </source>
</evidence>
<evidence type="ECO:0000313" key="3">
    <source>
        <dbReference type="EMBL" id="MFB5762848.1"/>
    </source>
</evidence>
<gene>
    <name evidence="3" type="ORF">ACE5LO_20960</name>
</gene>
<evidence type="ECO:0000256" key="1">
    <source>
        <dbReference type="SAM" id="Phobius"/>
    </source>
</evidence>
<accession>A0ABV5C5Q4</accession>
<dbReference type="InterPro" id="IPR012495">
    <property type="entry name" value="TadE-like_dom"/>
</dbReference>
<organism evidence="3 4">
    <name type="scientific">Paenibacillus medicaginis</name>
    <dbReference type="NCBI Taxonomy" id="1470560"/>
    <lineage>
        <taxon>Bacteria</taxon>
        <taxon>Bacillati</taxon>
        <taxon>Bacillota</taxon>
        <taxon>Bacilli</taxon>
        <taxon>Bacillales</taxon>
        <taxon>Paenibacillaceae</taxon>
        <taxon>Paenibacillus</taxon>
    </lineage>
</organism>
<protein>
    <submittedName>
        <fullName evidence="3">TadE/TadG family type IV pilus assembly protein</fullName>
    </submittedName>
</protein>
<keyword evidence="1" id="KW-0472">Membrane</keyword>
<dbReference type="Pfam" id="PF07811">
    <property type="entry name" value="TadE"/>
    <property type="match status" value="1"/>
</dbReference>
<keyword evidence="1" id="KW-0812">Transmembrane</keyword>
<feature type="transmembrane region" description="Helical" evidence="1">
    <location>
        <begin position="20"/>
        <end position="39"/>
    </location>
</feature>
<name>A0ABV5C5Q4_9BACL</name>
<comment type="caution">
    <text evidence="3">The sequence shown here is derived from an EMBL/GenBank/DDBJ whole genome shotgun (WGS) entry which is preliminary data.</text>
</comment>
<keyword evidence="1" id="KW-1133">Transmembrane helix</keyword>
<keyword evidence="4" id="KW-1185">Reference proteome</keyword>
<feature type="domain" description="TadE-like" evidence="2">
    <location>
        <begin position="11"/>
        <end position="51"/>
    </location>
</feature>